<dbReference type="Proteomes" id="UP000000707">
    <property type="component" value="Unassembled WGS sequence"/>
</dbReference>
<dbReference type="EMBL" id="GL996527">
    <property type="protein sequence ID" value="EGV62548.1"/>
    <property type="molecule type" value="Genomic_DNA"/>
</dbReference>
<proteinExistence type="predicted"/>
<keyword evidence="2" id="KW-1185">Reference proteome</keyword>
<name>G3BB88_CANTC</name>
<accession>G3BB88</accession>
<organism evidence="2">
    <name type="scientific">Candida tenuis (strain ATCC 10573 / BCRC 21748 / CBS 615 / JCM 9827 / NBRC 10315 / NRRL Y-1498 / VKM Y-70)</name>
    <name type="common">Yeast</name>
    <name type="synonym">Yamadazyma tenuis</name>
    <dbReference type="NCBI Taxonomy" id="590646"/>
    <lineage>
        <taxon>Eukaryota</taxon>
        <taxon>Fungi</taxon>
        <taxon>Dikarya</taxon>
        <taxon>Ascomycota</taxon>
        <taxon>Saccharomycotina</taxon>
        <taxon>Pichiomycetes</taxon>
        <taxon>Debaryomycetaceae</taxon>
        <taxon>Yamadazyma</taxon>
    </lineage>
</organism>
<dbReference type="eggNOG" id="ENOG502SBAB">
    <property type="taxonomic scope" value="Eukaryota"/>
</dbReference>
<evidence type="ECO:0000313" key="2">
    <source>
        <dbReference type="Proteomes" id="UP000000707"/>
    </source>
</evidence>
<reference evidence="1 2" key="1">
    <citation type="journal article" date="2011" name="Proc. Natl. Acad. Sci. U.S.A.">
        <title>Comparative genomics of xylose-fermenting fungi for enhanced biofuel production.</title>
        <authorList>
            <person name="Wohlbach D.J."/>
            <person name="Kuo A."/>
            <person name="Sato T.K."/>
            <person name="Potts K.M."/>
            <person name="Salamov A.A."/>
            <person name="LaButti K.M."/>
            <person name="Sun H."/>
            <person name="Clum A."/>
            <person name="Pangilinan J.L."/>
            <person name="Lindquist E.A."/>
            <person name="Lucas S."/>
            <person name="Lapidus A."/>
            <person name="Jin M."/>
            <person name="Gunawan C."/>
            <person name="Balan V."/>
            <person name="Dale B.E."/>
            <person name="Jeffries T.W."/>
            <person name="Zinkel R."/>
            <person name="Barry K.W."/>
            <person name="Grigoriev I.V."/>
            <person name="Gasch A.P."/>
        </authorList>
    </citation>
    <scope>NUCLEOTIDE SEQUENCE [LARGE SCALE GENOMIC DNA]</scope>
    <source>
        <strain evidence="1">ATCC 10573</strain>
        <strain evidence="2">ATCC 10573 / BCRC 21748 / CBS 615 / JCM 9827 / NBRC 10315 / NRRL Y-1498 / VKM Y-70</strain>
    </source>
</reference>
<protein>
    <recommendedName>
        <fullName evidence="3">Transcription activator GCR1-like domain-containing protein</fullName>
    </recommendedName>
</protein>
<dbReference type="EMBL" id="GL996527">
    <property type="protein sequence ID" value="EGV62549.1"/>
    <property type="molecule type" value="Genomic_DNA"/>
</dbReference>
<sequence>MTHTGPVPVPVPVHVVSDDRMSPRSHTISRRLSRQAANIYEMWDDFKSLEKELEDNDVSVTEWLKLHGSSERQFRHTRQKIIRFIEEEAKLTHTSVETVKDKLHRKMRNRVKPWTLDEIQRMLTSGKRINLDD</sequence>
<gene>
    <name evidence="1" type="ORF">CANTEDRAFT_114981</name>
</gene>
<dbReference type="STRING" id="590646.G3BB88"/>
<evidence type="ECO:0008006" key="3">
    <source>
        <dbReference type="Google" id="ProtNLM"/>
    </source>
</evidence>
<dbReference type="HOGENOM" id="CLU_1906481_0_0_1"/>
<dbReference type="AlphaFoldDB" id="G3BB88"/>
<dbReference type="OrthoDB" id="4016214at2759"/>
<evidence type="ECO:0000313" key="1">
    <source>
        <dbReference type="EMBL" id="EGV62549.1"/>
    </source>
</evidence>